<keyword evidence="4" id="KW-1185">Reference proteome</keyword>
<dbReference type="InterPro" id="IPR043781">
    <property type="entry name" value="DUF5723"/>
</dbReference>
<name>A0A7X9P109_9BACT</name>
<proteinExistence type="predicted"/>
<gene>
    <name evidence="3" type="ORF">HHU12_06140</name>
</gene>
<accession>A0A7X9P109</accession>
<keyword evidence="1" id="KW-0732">Signal</keyword>
<sequence>MICNFKKYIFLISCFLSAFTCFGQQETMLYFMKDMPQSLQLNPAHKSVYKTSIILPSVYLNAESTTFSYNNIFTEDLDGTNIDLEKFFEKLQDQNIMESTAVVDLVGLTITSDKISFSLFVRERISSVMQIKEDVGELFAKGTAHPDNLNKEFNVAPEFNLSHYREYGFGFNYNIKDRWTFGLNAKYLSGLMNISMKNAKITLQTEDAANYPITIAMGDAPIRTAGFNKLLTSDKEFTTAELGSYLAGGAGNGFAFDLGLTFQLTDRILLEFAATNIGQIIWSNSRQDYQLGAENYNTVVLTGSNPQDVFNSENFDEPNPQYDSLVKLFDFQELPSDGGTYTTTLPMYTNVAASINLGHKFIIGCTAGFSYLDGYFNPRASFSMNKRFADFLGIGVNYTADKSGISRFGGAVSIGFPGIKVYAISDDLVKNITNWKDSQSLGVRVGVNLNFGYVKQNYLNKKQTRSSQIMEWER</sequence>
<evidence type="ECO:0000256" key="1">
    <source>
        <dbReference type="SAM" id="SignalP"/>
    </source>
</evidence>
<dbReference type="Proteomes" id="UP000576082">
    <property type="component" value="Unassembled WGS sequence"/>
</dbReference>
<protein>
    <recommendedName>
        <fullName evidence="2">DUF5723 domain-containing protein</fullName>
    </recommendedName>
</protein>
<feature type="signal peptide" evidence="1">
    <location>
        <begin position="1"/>
        <end position="23"/>
    </location>
</feature>
<reference evidence="3 4" key="1">
    <citation type="submission" date="2020-04" db="EMBL/GenBank/DDBJ databases">
        <title>Flammeovirga sp. SR4, a novel species isolated from seawater.</title>
        <authorList>
            <person name="Wang X."/>
        </authorList>
    </citation>
    <scope>NUCLEOTIDE SEQUENCE [LARGE SCALE GENOMIC DNA]</scope>
    <source>
        <strain evidence="3 4">ATCC 23126</strain>
    </source>
</reference>
<dbReference type="EMBL" id="JABANE010000012">
    <property type="protein sequence ID" value="NME67538.1"/>
    <property type="molecule type" value="Genomic_DNA"/>
</dbReference>
<organism evidence="3 4">
    <name type="scientific">Flammeovirga aprica JL-4</name>
    <dbReference type="NCBI Taxonomy" id="694437"/>
    <lineage>
        <taxon>Bacteria</taxon>
        <taxon>Pseudomonadati</taxon>
        <taxon>Bacteroidota</taxon>
        <taxon>Cytophagia</taxon>
        <taxon>Cytophagales</taxon>
        <taxon>Flammeovirgaceae</taxon>
        <taxon>Flammeovirga</taxon>
    </lineage>
</organism>
<evidence type="ECO:0000313" key="4">
    <source>
        <dbReference type="Proteomes" id="UP000576082"/>
    </source>
</evidence>
<comment type="caution">
    <text evidence="3">The sequence shown here is derived from an EMBL/GenBank/DDBJ whole genome shotgun (WGS) entry which is preliminary data.</text>
</comment>
<dbReference type="RefSeq" id="WP_205959795.1">
    <property type="nucleotide sequence ID" value="NZ_JABANE010000012.1"/>
</dbReference>
<dbReference type="Pfam" id="PF18990">
    <property type="entry name" value="DUF5723"/>
    <property type="match status" value="1"/>
</dbReference>
<feature type="domain" description="DUF5723" evidence="2">
    <location>
        <begin position="43"/>
        <end position="426"/>
    </location>
</feature>
<dbReference type="AlphaFoldDB" id="A0A7X9P109"/>
<feature type="chain" id="PRO_5031034242" description="DUF5723 domain-containing protein" evidence="1">
    <location>
        <begin position="24"/>
        <end position="474"/>
    </location>
</feature>
<evidence type="ECO:0000259" key="2">
    <source>
        <dbReference type="Pfam" id="PF18990"/>
    </source>
</evidence>
<evidence type="ECO:0000313" key="3">
    <source>
        <dbReference type="EMBL" id="NME67538.1"/>
    </source>
</evidence>